<dbReference type="EMBL" id="FOCP01000008">
    <property type="protein sequence ID" value="SEN13036.1"/>
    <property type="molecule type" value="Genomic_DNA"/>
</dbReference>
<dbReference type="Proteomes" id="UP000199459">
    <property type="component" value="Unassembled WGS sequence"/>
</dbReference>
<dbReference type="SUPFAM" id="SSF56281">
    <property type="entry name" value="Metallo-hydrolase/oxidoreductase"/>
    <property type="match status" value="1"/>
</dbReference>
<evidence type="ECO:0000256" key="2">
    <source>
        <dbReference type="ARBA" id="ARBA00022475"/>
    </source>
</evidence>
<protein>
    <submittedName>
        <fullName evidence="8">Competence protein ComEC</fullName>
    </submittedName>
</protein>
<evidence type="ECO:0000256" key="1">
    <source>
        <dbReference type="ARBA" id="ARBA00004651"/>
    </source>
</evidence>
<evidence type="ECO:0000259" key="7">
    <source>
        <dbReference type="SMART" id="SM00849"/>
    </source>
</evidence>
<keyword evidence="3 6" id="KW-0812">Transmembrane</keyword>
<dbReference type="PANTHER" id="PTHR30619:SF1">
    <property type="entry name" value="RECOMBINATION PROTEIN 2"/>
    <property type="match status" value="1"/>
</dbReference>
<feature type="transmembrane region" description="Helical" evidence="6">
    <location>
        <begin position="503"/>
        <end position="526"/>
    </location>
</feature>
<reference evidence="8 9" key="1">
    <citation type="submission" date="2016-10" db="EMBL/GenBank/DDBJ databases">
        <authorList>
            <person name="de Groot N.N."/>
        </authorList>
    </citation>
    <scope>NUCLEOTIDE SEQUENCE [LARGE SCALE GENOMIC DNA]</scope>
    <source>
        <strain evidence="8 9">Nm22</strain>
    </source>
</reference>
<feature type="transmembrane region" description="Helical" evidence="6">
    <location>
        <begin position="424"/>
        <end position="442"/>
    </location>
</feature>
<feature type="transmembrane region" description="Helical" evidence="6">
    <location>
        <begin position="479"/>
        <end position="497"/>
    </location>
</feature>
<evidence type="ECO:0000256" key="3">
    <source>
        <dbReference type="ARBA" id="ARBA00022692"/>
    </source>
</evidence>
<organism evidence="8 9">
    <name type="scientific">Nitrosomonas marina</name>
    <dbReference type="NCBI Taxonomy" id="917"/>
    <lineage>
        <taxon>Bacteria</taxon>
        <taxon>Pseudomonadati</taxon>
        <taxon>Pseudomonadota</taxon>
        <taxon>Betaproteobacteria</taxon>
        <taxon>Nitrosomonadales</taxon>
        <taxon>Nitrosomonadaceae</taxon>
        <taxon>Nitrosomonas</taxon>
    </lineage>
</organism>
<dbReference type="Pfam" id="PF13567">
    <property type="entry name" value="DUF4131"/>
    <property type="match status" value="1"/>
</dbReference>
<feature type="transmembrane region" description="Helical" evidence="6">
    <location>
        <begin position="324"/>
        <end position="352"/>
    </location>
</feature>
<dbReference type="InterPro" id="IPR025405">
    <property type="entry name" value="DUF4131"/>
</dbReference>
<keyword evidence="4 6" id="KW-1133">Transmembrane helix</keyword>
<dbReference type="InterPro" id="IPR036866">
    <property type="entry name" value="RibonucZ/Hydroxyglut_hydro"/>
</dbReference>
<evidence type="ECO:0000256" key="6">
    <source>
        <dbReference type="SAM" id="Phobius"/>
    </source>
</evidence>
<feature type="transmembrane region" description="Helical" evidence="6">
    <location>
        <begin position="299"/>
        <end position="318"/>
    </location>
</feature>
<dbReference type="NCBIfam" id="TIGR00361">
    <property type="entry name" value="ComEC_Rec2"/>
    <property type="match status" value="1"/>
</dbReference>
<dbReference type="Pfam" id="PF03772">
    <property type="entry name" value="Competence"/>
    <property type="match status" value="1"/>
</dbReference>
<feature type="domain" description="Metallo-beta-lactamase" evidence="7">
    <location>
        <begin position="544"/>
        <end position="738"/>
    </location>
</feature>
<keyword evidence="5 6" id="KW-0472">Membrane</keyword>
<dbReference type="Gene3D" id="3.60.15.10">
    <property type="entry name" value="Ribonuclease Z/Hydroxyacylglutathione hydrolase-like"/>
    <property type="match status" value="1"/>
</dbReference>
<dbReference type="NCBIfam" id="TIGR00360">
    <property type="entry name" value="ComEC_N-term"/>
    <property type="match status" value="1"/>
</dbReference>
<feature type="transmembrane region" description="Helical" evidence="6">
    <location>
        <begin position="359"/>
        <end position="381"/>
    </location>
</feature>
<dbReference type="GO" id="GO:0030420">
    <property type="term" value="P:establishment of competence for transformation"/>
    <property type="evidence" value="ECO:0007669"/>
    <property type="project" value="InterPro"/>
</dbReference>
<comment type="subcellular location">
    <subcellularLocation>
        <location evidence="1">Cell membrane</location>
        <topology evidence="1">Multi-pass membrane protein</topology>
    </subcellularLocation>
</comment>
<dbReference type="InterPro" id="IPR004797">
    <property type="entry name" value="Competence_ComEC/Rec2"/>
</dbReference>
<dbReference type="Pfam" id="PF00753">
    <property type="entry name" value="Lactamase_B"/>
    <property type="match status" value="1"/>
</dbReference>
<dbReference type="InterPro" id="IPR052159">
    <property type="entry name" value="Competence_DNA_uptake"/>
</dbReference>
<dbReference type="AlphaFoldDB" id="A0A1H8E0T4"/>
<dbReference type="RefSeq" id="WP_090630564.1">
    <property type="nucleotide sequence ID" value="NZ_FOCP01000008.1"/>
</dbReference>
<evidence type="ECO:0000313" key="9">
    <source>
        <dbReference type="Proteomes" id="UP000199459"/>
    </source>
</evidence>
<evidence type="ECO:0000313" key="8">
    <source>
        <dbReference type="EMBL" id="SEN13036.1"/>
    </source>
</evidence>
<accession>A0A1H8E0T4</accession>
<dbReference type="GO" id="GO:0005886">
    <property type="term" value="C:plasma membrane"/>
    <property type="evidence" value="ECO:0007669"/>
    <property type="project" value="UniProtKB-SubCell"/>
</dbReference>
<evidence type="ECO:0000256" key="5">
    <source>
        <dbReference type="ARBA" id="ARBA00023136"/>
    </source>
</evidence>
<dbReference type="InterPro" id="IPR035681">
    <property type="entry name" value="ComA-like_MBL"/>
</dbReference>
<dbReference type="PANTHER" id="PTHR30619">
    <property type="entry name" value="DNA INTERNALIZATION/COMPETENCE PROTEIN COMEC/REC2"/>
    <property type="match status" value="1"/>
</dbReference>
<dbReference type="SMART" id="SM00849">
    <property type="entry name" value="Lactamase_B"/>
    <property type="match status" value="1"/>
</dbReference>
<dbReference type="InterPro" id="IPR004477">
    <property type="entry name" value="ComEC_N"/>
</dbReference>
<feature type="transmembrane region" description="Helical" evidence="6">
    <location>
        <begin position="260"/>
        <end position="279"/>
    </location>
</feature>
<evidence type="ECO:0000256" key="4">
    <source>
        <dbReference type="ARBA" id="ARBA00022989"/>
    </source>
</evidence>
<feature type="transmembrane region" description="Helical" evidence="6">
    <location>
        <begin position="56"/>
        <end position="76"/>
    </location>
</feature>
<sequence length="795" mass="88226">MPIRLGILLFVTGVSLLQWQAELPGTYEALVLPLLLTACVFCWRNQKTILQTVSRILFLLLLFGAGYFWAAAMAHWRLADTLPKAWEGQDIQVVGVISSLPQYSSNSVRFQFEVEQVRTPDAHVPQRVSLAWYLERKQNEIRHSLPVLHAGERWQITVRLKRPHSHANPHGFDYEAWALERNIRAVGYVRSASDNSLLAARVNKPAYWVEAWRQQIQQRFDAVLDGQRYAGILMTLATGDQRAIPTDQWQVFTRTGTNHLMAISGLHITLVASMVYFLVSRLWRQSARLLSYLPAHRAAVAAGLIAACIYAVLSGFAIPAQRAFFMLAVMAAVIWYGRMAAPAMVLAWALLLVVVIDPWAVLSAGFWLSFGAIGIIMLVTAGRIGSTHWFVSWVRVQWAITLGLVPLLLALFQQVSIVSPVANAVAIPLVSLCVVPLTLLSLLPPFEFMLPLAHGILSIVMVFLQGLNELSQPVWQQHVPPMWTIAVAVLGIIWLLLPGSLGLHFFTGFPGRWLGVVALLPLFLVLPPRPSEGALWLTVLDVGQGLAVVAQTQHHTLLFDSGPAYAVSDSGDRTVIPFLRAQGIGILDRMIISHADSDHSGGALSVLNTLDVKMLYSSMDTNHPVSQAASDSALCVRGEFWNWDGVAFEILYPDHDIYTDPARKTNESSCVLKITTATGSILIPADIGRAAEQKLIDANDGKLPSTVLIAPHHGSLTSSSVAFVNQVNPAVTIFTVGYRNRFGHPRDDILERYRAQGSMQLRSDRHGAILIRFEQKGFFVGSWRQLRPRYWQQKF</sequence>
<feature type="transmembrane region" description="Helical" evidence="6">
    <location>
        <begin position="448"/>
        <end position="467"/>
    </location>
</feature>
<dbReference type="InterPro" id="IPR001279">
    <property type="entry name" value="Metallo-B-lactamas"/>
</dbReference>
<dbReference type="OrthoDB" id="9761531at2"/>
<dbReference type="CDD" id="cd07731">
    <property type="entry name" value="ComA-like_MBL-fold"/>
    <property type="match status" value="1"/>
</dbReference>
<proteinExistence type="predicted"/>
<keyword evidence="2" id="KW-1003">Cell membrane</keyword>
<gene>
    <name evidence="8" type="ORF">SAMN05216325_10869</name>
</gene>
<feature type="transmembrane region" description="Helical" evidence="6">
    <location>
        <begin position="393"/>
        <end position="412"/>
    </location>
</feature>
<name>A0A1H8E0T4_9PROT</name>
<dbReference type="STRING" id="917.SAMN05216326_10380"/>